<feature type="region of interest" description="Disordered" evidence="2">
    <location>
        <begin position="647"/>
        <end position="704"/>
    </location>
</feature>
<reference evidence="4" key="1">
    <citation type="journal article" date="2019" name="Gigascience">
        <title>De novo genome assembly of the endangered Acer yangbiense, a plant species with extremely small populations endemic to Yunnan Province, China.</title>
        <authorList>
            <person name="Yang J."/>
            <person name="Wariss H.M."/>
            <person name="Tao L."/>
            <person name="Zhang R."/>
            <person name="Yun Q."/>
            <person name="Hollingsworth P."/>
            <person name="Dao Z."/>
            <person name="Luo G."/>
            <person name="Guo H."/>
            <person name="Ma Y."/>
            <person name="Sun W."/>
        </authorList>
    </citation>
    <scope>NUCLEOTIDE SEQUENCE [LARGE SCALE GENOMIC DNA]</scope>
    <source>
        <strain evidence="4">cv. br00</strain>
    </source>
</reference>
<feature type="compositionally biased region" description="Basic and acidic residues" evidence="2">
    <location>
        <begin position="678"/>
        <end position="696"/>
    </location>
</feature>
<feature type="compositionally biased region" description="Basic and acidic residues" evidence="2">
    <location>
        <begin position="422"/>
        <end position="437"/>
    </location>
</feature>
<dbReference type="Proteomes" id="UP000326939">
    <property type="component" value="Chromosome 6"/>
</dbReference>
<gene>
    <name evidence="3" type="ORF">DKX38_009065</name>
</gene>
<feature type="coiled-coil region" evidence="1">
    <location>
        <begin position="116"/>
        <end position="177"/>
    </location>
</feature>
<name>A0A5N5M9H4_9ROSI</name>
<feature type="region of interest" description="Disordered" evidence="2">
    <location>
        <begin position="250"/>
        <end position="348"/>
    </location>
</feature>
<protein>
    <recommendedName>
        <fullName evidence="5">Rho termination factor N-terminal domain-containing protein</fullName>
    </recommendedName>
</protein>
<sequence>MDGQRKVCHLECSGVQMERTSAHSRPHHCRQYYICIPVLFLAHPIGPLTIRIWIEFQFWQCKSFLPWITPHWNFMDWDLWGPPNDIVAEESGFDNSQRDFYFDVIEEAALNEKYCVRVLRILIKKADTEILELEQDLLSLQTELAWVENEDWPDVCCNALREKIDFLDISIKNLRNKDKNDIEVRLLMYTQPVETLDEIMKAVFRNYICKKDKQLKDAIVVGSSSDAPRHTGLDKEKRLSNCNLETITSENTKDCSSTPTEHGAALSPSLNLQEKKTGNSEPTSADIKDFSPQSSEVAPDFSDENKSLSFWGPRSTGKRDAREHGVAPRDEKLIQSSSSKSTHNGRHGLKPVKVECNLETFGLNGKEHILEMTIGTRNGDEFMSARDDLWPGFMIYPTENSVSNSTIYALENAVVLSYKEKTGDSDSTATKEVEEHSSISTPDVVISSSSSKPMTKKTDLRKTVKPAGAIIKNVSAEALRRAAGLNGKKYNSDCALGTFKQANCSSSDTGQKLCEFAPTAAQKRIVKESKIAAAHDIVSLKSPQKTNGKNKSRLIVKLRETDLTGTENCALTSLLEMQDHEGKNAAKLQPDEEKPTLAEIQMTEISAHEERSNMKLFSNPQKEKGKRNIKSDPPILHEIGFSKLIHNSSSSSISESNKKRKSRVGPQNSSLNQTLSEKITKKAVRPDKGEAKDHGAATDCTPNSLSEPWNKKKECVNFPHLSGFEDSSVQLDLSSSLGDTIDARKDDLSAEKSCSTCDSSYEVVASGIADISNLKDLRLPKLRTIAGRLKLTRYSKLRKELLLELIAERLAN</sequence>
<keyword evidence="1" id="KW-0175">Coiled coil</keyword>
<evidence type="ECO:0000256" key="2">
    <source>
        <dbReference type="SAM" id="MobiDB-lite"/>
    </source>
</evidence>
<feature type="compositionally biased region" description="Polar residues" evidence="2">
    <location>
        <begin position="250"/>
        <end position="260"/>
    </location>
</feature>
<feature type="region of interest" description="Disordered" evidence="2">
    <location>
        <begin position="422"/>
        <end position="461"/>
    </location>
</feature>
<organism evidence="3 4">
    <name type="scientific">Salix brachista</name>
    <dbReference type="NCBI Taxonomy" id="2182728"/>
    <lineage>
        <taxon>Eukaryota</taxon>
        <taxon>Viridiplantae</taxon>
        <taxon>Streptophyta</taxon>
        <taxon>Embryophyta</taxon>
        <taxon>Tracheophyta</taxon>
        <taxon>Spermatophyta</taxon>
        <taxon>Magnoliopsida</taxon>
        <taxon>eudicotyledons</taxon>
        <taxon>Gunneridae</taxon>
        <taxon>Pentapetalae</taxon>
        <taxon>rosids</taxon>
        <taxon>fabids</taxon>
        <taxon>Malpighiales</taxon>
        <taxon>Salicaceae</taxon>
        <taxon>Saliceae</taxon>
        <taxon>Salix</taxon>
    </lineage>
</organism>
<keyword evidence="4" id="KW-1185">Reference proteome</keyword>
<feature type="compositionally biased region" description="Basic and acidic residues" evidence="2">
    <location>
        <begin position="317"/>
        <end position="333"/>
    </location>
</feature>
<accession>A0A5N5M9H4</accession>
<feature type="compositionally biased region" description="Polar residues" evidence="2">
    <location>
        <begin position="665"/>
        <end position="677"/>
    </location>
</feature>
<dbReference type="AlphaFoldDB" id="A0A5N5M9H4"/>
<evidence type="ECO:0000256" key="1">
    <source>
        <dbReference type="SAM" id="Coils"/>
    </source>
</evidence>
<proteinExistence type="predicted"/>
<evidence type="ECO:0000313" key="4">
    <source>
        <dbReference type="Proteomes" id="UP000326939"/>
    </source>
</evidence>
<evidence type="ECO:0008006" key="5">
    <source>
        <dbReference type="Google" id="ProtNLM"/>
    </source>
</evidence>
<evidence type="ECO:0000313" key="3">
    <source>
        <dbReference type="EMBL" id="KAB5551754.1"/>
    </source>
</evidence>
<feature type="compositionally biased region" description="Low complexity" evidence="2">
    <location>
        <begin position="438"/>
        <end position="453"/>
    </location>
</feature>
<feature type="region of interest" description="Disordered" evidence="2">
    <location>
        <begin position="605"/>
        <end position="635"/>
    </location>
</feature>
<comment type="caution">
    <text evidence="3">The sequence shown here is derived from an EMBL/GenBank/DDBJ whole genome shotgun (WGS) entry which is preliminary data.</text>
</comment>
<dbReference type="EMBL" id="VDCV01000006">
    <property type="protein sequence ID" value="KAB5551754.1"/>
    <property type="molecule type" value="Genomic_DNA"/>
</dbReference>